<keyword evidence="1" id="KW-0812">Transmembrane</keyword>
<keyword evidence="3" id="KW-1185">Reference proteome</keyword>
<dbReference type="AlphaFoldDB" id="A0A504TWC3"/>
<accession>A0A504TWC3</accession>
<evidence type="ECO:0000256" key="1">
    <source>
        <dbReference type="SAM" id="Phobius"/>
    </source>
</evidence>
<comment type="caution">
    <text evidence="2">The sequence shown here is derived from an EMBL/GenBank/DDBJ whole genome shotgun (WGS) entry which is preliminary data.</text>
</comment>
<dbReference type="RefSeq" id="WP_140829501.1">
    <property type="nucleotide sequence ID" value="NZ_VFYP01000002.1"/>
</dbReference>
<evidence type="ECO:0000313" key="2">
    <source>
        <dbReference type="EMBL" id="TPP07028.1"/>
    </source>
</evidence>
<keyword evidence="1" id="KW-1133">Transmembrane helix</keyword>
<proteinExistence type="predicted"/>
<protein>
    <submittedName>
        <fullName evidence="2">Uncharacterized protein</fullName>
    </submittedName>
</protein>
<keyword evidence="1" id="KW-0472">Membrane</keyword>
<reference evidence="2 3" key="1">
    <citation type="submission" date="2019-06" db="EMBL/GenBank/DDBJ databases">
        <title>Rhizobium sp. CL12 isolated from roots of soybean.</title>
        <authorList>
            <person name="Wang C."/>
        </authorList>
    </citation>
    <scope>NUCLEOTIDE SEQUENCE [LARGE SCALE GENOMIC DNA]</scope>
    <source>
        <strain evidence="2 3">CL12</strain>
    </source>
</reference>
<gene>
    <name evidence="2" type="ORF">FJQ55_15310</name>
</gene>
<evidence type="ECO:0000313" key="3">
    <source>
        <dbReference type="Proteomes" id="UP000316429"/>
    </source>
</evidence>
<sequence length="75" mass="8379">MDKETLSMLFSHLGGWTPLAIAFIIFCVYGMPQIPAIVVAIGKIVNERHKTNLSHKRSMLKIENQLKEPGKNSGE</sequence>
<name>A0A504TWC3_9HYPH</name>
<dbReference type="Proteomes" id="UP000316429">
    <property type="component" value="Unassembled WGS sequence"/>
</dbReference>
<dbReference type="EMBL" id="VFYP01000002">
    <property type="protein sequence ID" value="TPP07028.1"/>
    <property type="molecule type" value="Genomic_DNA"/>
</dbReference>
<organism evidence="2 3">
    <name type="scientific">Rhizobium glycinendophyticum</name>
    <dbReference type="NCBI Taxonomy" id="2589807"/>
    <lineage>
        <taxon>Bacteria</taxon>
        <taxon>Pseudomonadati</taxon>
        <taxon>Pseudomonadota</taxon>
        <taxon>Alphaproteobacteria</taxon>
        <taxon>Hyphomicrobiales</taxon>
        <taxon>Rhizobiaceae</taxon>
        <taxon>Rhizobium/Agrobacterium group</taxon>
        <taxon>Rhizobium</taxon>
    </lineage>
</organism>
<feature type="transmembrane region" description="Helical" evidence="1">
    <location>
        <begin position="20"/>
        <end position="41"/>
    </location>
</feature>